<dbReference type="AlphaFoldDB" id="A0A9Q3KU37"/>
<keyword evidence="2" id="KW-1185">Reference proteome</keyword>
<gene>
    <name evidence="1" type="ORF">O181_125911</name>
</gene>
<comment type="caution">
    <text evidence="1">The sequence shown here is derived from an EMBL/GenBank/DDBJ whole genome shotgun (WGS) entry which is preliminary data.</text>
</comment>
<dbReference type="Proteomes" id="UP000765509">
    <property type="component" value="Unassembled WGS sequence"/>
</dbReference>
<accession>A0A9Q3KU37</accession>
<name>A0A9Q3KU37_9BASI</name>
<protein>
    <submittedName>
        <fullName evidence="1">Uncharacterized protein</fullName>
    </submittedName>
</protein>
<feature type="non-terminal residue" evidence="1">
    <location>
        <position position="1"/>
    </location>
</feature>
<sequence>EALYVHIKLLWGMLTPSALPTAPDEQLLKEFYQRFSSAEEVQTVVQNSQGVKLISKAQVQTFQDA</sequence>
<proteinExistence type="predicted"/>
<evidence type="ECO:0000313" key="2">
    <source>
        <dbReference type="Proteomes" id="UP000765509"/>
    </source>
</evidence>
<dbReference type="OrthoDB" id="2506650at2759"/>
<dbReference type="EMBL" id="AVOT02123180">
    <property type="protein sequence ID" value="MBW0586196.1"/>
    <property type="molecule type" value="Genomic_DNA"/>
</dbReference>
<reference evidence="1" key="1">
    <citation type="submission" date="2021-03" db="EMBL/GenBank/DDBJ databases">
        <title>Draft genome sequence of rust myrtle Austropuccinia psidii MF-1, a brazilian biotype.</title>
        <authorList>
            <person name="Quecine M.C."/>
            <person name="Pachon D.M.R."/>
            <person name="Bonatelli M.L."/>
            <person name="Correr F.H."/>
            <person name="Franceschini L.M."/>
            <person name="Leite T.F."/>
            <person name="Margarido G.R.A."/>
            <person name="Almeida C.A."/>
            <person name="Ferrarezi J.A."/>
            <person name="Labate C.A."/>
        </authorList>
    </citation>
    <scope>NUCLEOTIDE SEQUENCE</scope>
    <source>
        <strain evidence="1">MF-1</strain>
    </source>
</reference>
<organism evidence="1 2">
    <name type="scientific">Austropuccinia psidii MF-1</name>
    <dbReference type="NCBI Taxonomy" id="1389203"/>
    <lineage>
        <taxon>Eukaryota</taxon>
        <taxon>Fungi</taxon>
        <taxon>Dikarya</taxon>
        <taxon>Basidiomycota</taxon>
        <taxon>Pucciniomycotina</taxon>
        <taxon>Pucciniomycetes</taxon>
        <taxon>Pucciniales</taxon>
        <taxon>Sphaerophragmiaceae</taxon>
        <taxon>Austropuccinia</taxon>
    </lineage>
</organism>
<evidence type="ECO:0000313" key="1">
    <source>
        <dbReference type="EMBL" id="MBW0586196.1"/>
    </source>
</evidence>